<organism evidence="1 2">
    <name type="scientific">Microbaculum marinum</name>
    <dbReference type="NCBI Taxonomy" id="1764581"/>
    <lineage>
        <taxon>Bacteria</taxon>
        <taxon>Pseudomonadati</taxon>
        <taxon>Pseudomonadota</taxon>
        <taxon>Alphaproteobacteria</taxon>
        <taxon>Hyphomicrobiales</taxon>
        <taxon>Tepidamorphaceae</taxon>
        <taxon>Microbaculum</taxon>
    </lineage>
</organism>
<dbReference type="InterPro" id="IPR006450">
    <property type="entry name" value="Phage_HK97_gp6-like"/>
</dbReference>
<dbReference type="CDD" id="cd08054">
    <property type="entry name" value="gp6"/>
    <property type="match status" value="1"/>
</dbReference>
<dbReference type="NCBIfam" id="TIGR02215">
    <property type="entry name" value="phage_chp_gp8"/>
    <property type="match status" value="1"/>
</dbReference>
<accession>A0AAW9RSD3</accession>
<dbReference type="EMBL" id="JAZHOF010000006">
    <property type="protein sequence ID" value="MEJ8573127.1"/>
    <property type="molecule type" value="Genomic_DNA"/>
</dbReference>
<protein>
    <submittedName>
        <fullName evidence="1">Head-tail connector protein</fullName>
    </submittedName>
</protein>
<dbReference type="InterPro" id="IPR011738">
    <property type="entry name" value="Phage_CHP"/>
</dbReference>
<gene>
    <name evidence="1" type="ORF">V3328_16665</name>
</gene>
<name>A0AAW9RSD3_9HYPH</name>
<dbReference type="NCBIfam" id="TIGR01560">
    <property type="entry name" value="put_DNA_pack"/>
    <property type="match status" value="2"/>
</dbReference>
<proteinExistence type="predicted"/>
<comment type="caution">
    <text evidence="1">The sequence shown here is derived from an EMBL/GenBank/DDBJ whole genome shotgun (WGS) entry which is preliminary data.</text>
</comment>
<dbReference type="Gene3D" id="1.10.3230.30">
    <property type="entry name" value="Phage gp6-like head-tail connector protein"/>
    <property type="match status" value="1"/>
</dbReference>
<sequence>MTLTLVTPPAAEPLSRADAKAFLRLEHDDEDTLVDTLIAAARLHVEAAIRRVLVSQTWRLTLDGWPPPSPGGRIVEMPLSPVISVDTVTVYDAEAVPAVLADTAYVADLSSWPARILMREGTAPVAPGAPIAGIEVVFTAGYGEASDVPAPIVQAIRLLVAHWYEIREPVAFGGPANPVPDTLAALLAPYRAVSL</sequence>
<dbReference type="AlphaFoldDB" id="A0AAW9RSD3"/>
<evidence type="ECO:0000313" key="2">
    <source>
        <dbReference type="Proteomes" id="UP001378188"/>
    </source>
</evidence>
<dbReference type="RefSeq" id="WP_340330816.1">
    <property type="nucleotide sequence ID" value="NZ_JAZHOF010000006.1"/>
</dbReference>
<keyword evidence="2" id="KW-1185">Reference proteome</keyword>
<evidence type="ECO:0000313" key="1">
    <source>
        <dbReference type="EMBL" id="MEJ8573127.1"/>
    </source>
</evidence>
<dbReference type="Proteomes" id="UP001378188">
    <property type="component" value="Unassembled WGS sequence"/>
</dbReference>
<reference evidence="1 2" key="1">
    <citation type="submission" date="2024-02" db="EMBL/GenBank/DDBJ databases">
        <title>Genome analysis and characterization of Microbaculum marinisediminis sp. nov., isolated from marine sediment.</title>
        <authorList>
            <person name="Du Z.-J."/>
            <person name="Ye Y.-Q."/>
            <person name="Zhang Z.-R."/>
            <person name="Yuan S.-M."/>
            <person name="Zhang X.-Y."/>
        </authorList>
    </citation>
    <scope>NUCLEOTIDE SEQUENCE [LARGE SCALE GENOMIC DNA]</scope>
    <source>
        <strain evidence="1 2">SDUM1044001</strain>
    </source>
</reference>